<dbReference type="SMART" id="SM00978">
    <property type="entry name" value="Tim44"/>
    <property type="match status" value="1"/>
</dbReference>
<feature type="compositionally biased region" description="Low complexity" evidence="1">
    <location>
        <begin position="44"/>
        <end position="68"/>
    </location>
</feature>
<dbReference type="Proteomes" id="UP000016587">
    <property type="component" value="Chromosome"/>
</dbReference>
<dbReference type="Gene3D" id="3.10.450.240">
    <property type="match status" value="1"/>
</dbReference>
<evidence type="ECO:0000313" key="3">
    <source>
        <dbReference type="EMBL" id="AGW12326.1"/>
    </source>
</evidence>
<reference evidence="3 4" key="1">
    <citation type="journal article" date="2013" name="J. Bacteriol.">
        <title>Roles of HynAB and Ech, the only two hydrogenases found in the model sulfate reducer Desulfovibrio gigas.</title>
        <authorList>
            <person name="Morais-Silva F.O."/>
            <person name="Santos C.I."/>
            <person name="Rodrigues R."/>
            <person name="Pereira I.A."/>
            <person name="Rodrigues-Pousada C."/>
        </authorList>
    </citation>
    <scope>NUCLEOTIDE SEQUENCE [LARGE SCALE GENOMIC DNA]</scope>
    <source>
        <strain evidence="4">ATCC 19364 / DSM 1382 / NCIMB 9332 / VKM B-1759</strain>
    </source>
</reference>
<feature type="compositionally biased region" description="Basic and acidic residues" evidence="1">
    <location>
        <begin position="75"/>
        <end position="85"/>
    </location>
</feature>
<feature type="region of interest" description="Disordered" evidence="1">
    <location>
        <begin position="22"/>
        <end position="118"/>
    </location>
</feature>
<dbReference type="PATRIC" id="fig|1121448.10.peg.407"/>
<proteinExistence type="predicted"/>
<dbReference type="InterPro" id="IPR032710">
    <property type="entry name" value="NTF2-like_dom_sf"/>
</dbReference>
<protein>
    <submittedName>
        <fullName evidence="3">Putative import inner membrane translocase subunit Tim44</fullName>
    </submittedName>
</protein>
<feature type="domain" description="Tim44-like" evidence="2">
    <location>
        <begin position="105"/>
        <end position="236"/>
    </location>
</feature>
<dbReference type="HOGENOM" id="CLU_1164382_0_0_7"/>
<dbReference type="SUPFAM" id="SSF54427">
    <property type="entry name" value="NTF2-like"/>
    <property type="match status" value="1"/>
</dbReference>
<accession>T2G854</accession>
<sequence>MGDIIWIILLLVMAWFLFARPRDDADDGSGSDDSTTPPRRDGRPSPGDLRPPSRYQAPPAAPGSASGPESPDTEPTPREASEAYRRAQAMWDSLRSAPSPRNGDTAAASRKAGSQGFDPEEFLQGARMVYARIQESWDARDLADIREFVDDQVFNNLQALAAKDPAPSHATILTLDAAFLDIEPERDREVASVRFRVRMSKNDKPPYTIEEIWHFGRELSAEGAPLGMWKVVGISQVA</sequence>
<name>T2G854_MEGG1</name>
<dbReference type="eggNOG" id="COG4395">
    <property type="taxonomic scope" value="Bacteria"/>
</dbReference>
<dbReference type="InterPro" id="IPR007379">
    <property type="entry name" value="Tim44-like_dom"/>
</dbReference>
<dbReference type="AlphaFoldDB" id="T2G854"/>
<dbReference type="OrthoDB" id="5297955at2"/>
<dbReference type="RefSeq" id="WP_021758950.1">
    <property type="nucleotide sequence ID" value="NC_022444.1"/>
</dbReference>
<dbReference type="PANTHER" id="PTHR41542">
    <property type="entry name" value="BLL5807 PROTEIN"/>
    <property type="match status" value="1"/>
</dbReference>
<dbReference type="EMBL" id="CP006585">
    <property type="protein sequence ID" value="AGW12326.1"/>
    <property type="molecule type" value="Genomic_DNA"/>
</dbReference>
<evidence type="ECO:0000256" key="1">
    <source>
        <dbReference type="SAM" id="MobiDB-lite"/>
    </source>
</evidence>
<dbReference type="STRING" id="1121448.DGI_0408"/>
<organism evidence="3 4">
    <name type="scientific">Megalodesulfovibrio gigas (strain ATCC 19364 / DSM 1382 / NCIMB 9332 / VKM B-1759)</name>
    <name type="common">Desulfovibrio gigas</name>
    <dbReference type="NCBI Taxonomy" id="1121448"/>
    <lineage>
        <taxon>Bacteria</taxon>
        <taxon>Pseudomonadati</taxon>
        <taxon>Thermodesulfobacteriota</taxon>
        <taxon>Desulfovibrionia</taxon>
        <taxon>Desulfovibrionales</taxon>
        <taxon>Desulfovibrionaceae</taxon>
        <taxon>Megalodesulfovibrio</taxon>
    </lineage>
</organism>
<dbReference type="Pfam" id="PF04280">
    <property type="entry name" value="Tim44"/>
    <property type="match status" value="1"/>
</dbReference>
<evidence type="ECO:0000313" key="4">
    <source>
        <dbReference type="Proteomes" id="UP000016587"/>
    </source>
</evidence>
<reference evidence="4" key="2">
    <citation type="submission" date="2013-07" db="EMBL/GenBank/DDBJ databases">
        <authorList>
            <person name="Morais-Silva F.O."/>
            <person name="Rezende A.M."/>
            <person name="Pimentel C."/>
            <person name="Resende D.M."/>
            <person name="Santos C.I."/>
            <person name="Clemente C."/>
            <person name="de Oliveira L.M."/>
            <person name="da Silva S.M."/>
            <person name="Costa D.A."/>
            <person name="Varela-Raposo A."/>
            <person name="Horacio E.C.A."/>
            <person name="Matos M."/>
            <person name="Flores O."/>
            <person name="Ruiz J.C."/>
            <person name="Rodrigues-Pousada C."/>
        </authorList>
    </citation>
    <scope>NUCLEOTIDE SEQUENCE [LARGE SCALE GENOMIC DNA]</scope>
    <source>
        <strain evidence="4">ATCC 19364 / DSM 1382 / NCIMB 9332 / VKM B-1759</strain>
    </source>
</reference>
<keyword evidence="4" id="KW-1185">Reference proteome</keyword>
<evidence type="ECO:0000259" key="2">
    <source>
        <dbReference type="SMART" id="SM00978"/>
    </source>
</evidence>
<dbReference type="PANTHER" id="PTHR41542:SF1">
    <property type="entry name" value="BLL5807 PROTEIN"/>
    <property type="match status" value="1"/>
</dbReference>
<dbReference type="KEGG" id="dgg:DGI_0408"/>
<gene>
    <name evidence="3" type="ORF">DGI_0408</name>
</gene>